<dbReference type="SUPFAM" id="SSF53187">
    <property type="entry name" value="Zn-dependent exopeptidases"/>
    <property type="match status" value="1"/>
</dbReference>
<dbReference type="Pfam" id="PF01546">
    <property type="entry name" value="Peptidase_M20"/>
    <property type="match status" value="1"/>
</dbReference>
<dbReference type="Gene3D" id="3.40.630.10">
    <property type="entry name" value="Zn peptidases"/>
    <property type="match status" value="1"/>
</dbReference>
<dbReference type="PIRSF" id="PIRSF005962">
    <property type="entry name" value="Pept_M20D_amidohydro"/>
    <property type="match status" value="1"/>
</dbReference>
<evidence type="ECO:0000313" key="3">
    <source>
        <dbReference type="Proteomes" id="UP001619911"/>
    </source>
</evidence>
<dbReference type="NCBIfam" id="TIGR01891">
    <property type="entry name" value="amidohydrolases"/>
    <property type="match status" value="1"/>
</dbReference>
<dbReference type="InterPro" id="IPR017439">
    <property type="entry name" value="Amidohydrolase"/>
</dbReference>
<dbReference type="Pfam" id="PF07687">
    <property type="entry name" value="M20_dimer"/>
    <property type="match status" value="1"/>
</dbReference>
<comment type="caution">
    <text evidence="2">The sequence shown here is derived from an EMBL/GenBank/DDBJ whole genome shotgun (WGS) entry which is preliminary data.</text>
</comment>
<dbReference type="SUPFAM" id="SSF55031">
    <property type="entry name" value="Bacterial exopeptidase dimerisation domain"/>
    <property type="match status" value="1"/>
</dbReference>
<dbReference type="Proteomes" id="UP001619911">
    <property type="component" value="Unassembled WGS sequence"/>
</dbReference>
<evidence type="ECO:0000259" key="1">
    <source>
        <dbReference type="Pfam" id="PF07687"/>
    </source>
</evidence>
<dbReference type="Gene3D" id="3.30.70.360">
    <property type="match status" value="1"/>
</dbReference>
<sequence>MEKLYQLLDDAYNEMVDIRRYLHQHPELSFEEVETPKYIAEYHEKLGHEVRTEVGGRGVVATLRGGKPGQTVALRADFDALPIQEETDVPYKSQVAGVMHACGHDSHTATLLVLAKVLNKMKDEIEGNVVFIHQHAEEVLPGGAIAMIEDGCLDGVDVIFGQHIWSTEPVGTIEYRTGPIMAAADFFKIKIQGKGGHGSQPHHTRDSVVIGAQLVGSLQQIVSRRIDPLDTAVLSVGSFEAKNAPNVIADTALLSGTVRTFKESTREYIEQEIERITKGTCAASDVEYTYEYQKGYPATTNPKEETEFVMELAKNVPGVTAVKECAPQMGGEDFAYYLQHVKGAFFFTGAHNPEVGAVYPHHHPKFNIDERGMLLAAKTLGAATLTYLEKGSC</sequence>
<keyword evidence="3" id="KW-1185">Reference proteome</keyword>
<dbReference type="InterPro" id="IPR002933">
    <property type="entry name" value="Peptidase_M20"/>
</dbReference>
<accession>A0ABW8I9P0</accession>
<dbReference type="CDD" id="cd08021">
    <property type="entry name" value="M20_Acy1_YhaA-like"/>
    <property type="match status" value="1"/>
</dbReference>
<dbReference type="EMBL" id="JAUIYO010000008">
    <property type="protein sequence ID" value="MFK2826203.1"/>
    <property type="molecule type" value="Genomic_DNA"/>
</dbReference>
<dbReference type="PANTHER" id="PTHR11014">
    <property type="entry name" value="PEPTIDASE M20 FAMILY MEMBER"/>
    <property type="match status" value="1"/>
</dbReference>
<dbReference type="PANTHER" id="PTHR11014:SF63">
    <property type="entry name" value="METALLOPEPTIDASE, PUTATIVE (AFU_ORTHOLOGUE AFUA_6G09600)-RELATED"/>
    <property type="match status" value="1"/>
</dbReference>
<protein>
    <submittedName>
        <fullName evidence="2">M20 family metallopeptidase</fullName>
    </submittedName>
</protein>
<reference evidence="2 3" key="1">
    <citation type="submission" date="2023-07" db="EMBL/GenBank/DDBJ databases">
        <title>Bacillus lucianemedeirus sp. nov, a new species isolated from an immunobiological production facility.</title>
        <authorList>
            <person name="Costa L.V."/>
            <person name="Miranda R.V.S.L."/>
            <person name="Brandao M.L.L."/>
            <person name="Reis C.M.F."/>
            <person name="Frazao A.M."/>
            <person name="Cruz F.V."/>
            <person name="Baio P.V.P."/>
            <person name="Veras J.F.C."/>
            <person name="Ramos J.N."/>
            <person name="Vieira V."/>
        </authorList>
    </citation>
    <scope>NUCLEOTIDE SEQUENCE [LARGE SCALE GENOMIC DNA]</scope>
    <source>
        <strain evidence="2 3">B190/17</strain>
    </source>
</reference>
<proteinExistence type="predicted"/>
<dbReference type="InterPro" id="IPR036264">
    <property type="entry name" value="Bact_exopeptidase_dim_dom"/>
</dbReference>
<evidence type="ECO:0000313" key="2">
    <source>
        <dbReference type="EMBL" id="MFK2826203.1"/>
    </source>
</evidence>
<dbReference type="InterPro" id="IPR011650">
    <property type="entry name" value="Peptidase_M20_dimer"/>
</dbReference>
<organism evidence="2 3">
    <name type="scientific">Bacillus lumedeiriae</name>
    <dbReference type="NCBI Taxonomy" id="3058829"/>
    <lineage>
        <taxon>Bacteria</taxon>
        <taxon>Bacillati</taxon>
        <taxon>Bacillota</taxon>
        <taxon>Bacilli</taxon>
        <taxon>Bacillales</taxon>
        <taxon>Bacillaceae</taxon>
        <taxon>Bacillus</taxon>
    </lineage>
</organism>
<dbReference type="RefSeq" id="WP_404317240.1">
    <property type="nucleotide sequence ID" value="NZ_JAUIYO010000008.1"/>
</dbReference>
<gene>
    <name evidence="2" type="ORF">QYG89_11060</name>
</gene>
<name>A0ABW8I9P0_9BACI</name>
<feature type="domain" description="Peptidase M20 dimerisation" evidence="1">
    <location>
        <begin position="187"/>
        <end position="278"/>
    </location>
</feature>